<dbReference type="PROSITE" id="PS50944">
    <property type="entry name" value="HTH_DTXR"/>
    <property type="match status" value="1"/>
</dbReference>
<keyword evidence="15" id="KW-1185">Reference proteome</keyword>
<dbReference type="GO" id="GO:0046983">
    <property type="term" value="F:protein dimerization activity"/>
    <property type="evidence" value="ECO:0007669"/>
    <property type="project" value="InterPro"/>
</dbReference>
<organism evidence="14 15">
    <name type="scientific">Metallococcus carri</name>
    <dbReference type="NCBI Taxonomy" id="1656884"/>
    <lineage>
        <taxon>Bacteria</taxon>
        <taxon>Bacillati</taxon>
        <taxon>Actinomycetota</taxon>
        <taxon>Actinomycetes</taxon>
        <taxon>Micrococcales</taxon>
        <taxon>Dermacoccaceae</taxon>
        <taxon>Metallococcus</taxon>
    </lineage>
</organism>
<keyword evidence="4" id="KW-0963">Cytoplasm</keyword>
<evidence type="ECO:0000256" key="11">
    <source>
        <dbReference type="ARBA" id="ARBA00023211"/>
    </source>
</evidence>
<dbReference type="GO" id="GO:0005737">
    <property type="term" value="C:cytoplasm"/>
    <property type="evidence" value="ECO:0007669"/>
    <property type="project" value="UniProtKB-SubCell"/>
</dbReference>
<dbReference type="Gene3D" id="2.30.30.90">
    <property type="match status" value="1"/>
</dbReference>
<protein>
    <recommendedName>
        <fullName evidence="12">Manganese transport regulator</fullName>
    </recommendedName>
</protein>
<evidence type="ECO:0000256" key="1">
    <source>
        <dbReference type="ARBA" id="ARBA00004496"/>
    </source>
</evidence>
<keyword evidence="11" id="KW-0464">Manganese</keyword>
<dbReference type="GO" id="GO:0045892">
    <property type="term" value="P:negative regulation of DNA-templated transcription"/>
    <property type="evidence" value="ECO:0007669"/>
    <property type="project" value="TreeGrafter"/>
</dbReference>
<evidence type="ECO:0000259" key="13">
    <source>
        <dbReference type="PROSITE" id="PS50944"/>
    </source>
</evidence>
<evidence type="ECO:0000256" key="9">
    <source>
        <dbReference type="ARBA" id="ARBA00023159"/>
    </source>
</evidence>
<dbReference type="InterPro" id="IPR036390">
    <property type="entry name" value="WH_DNA-bd_sf"/>
</dbReference>
<dbReference type="PANTHER" id="PTHR33238:SF11">
    <property type="entry name" value="TRANSCRIPTIONAL REGULATOR MNTR"/>
    <property type="match status" value="1"/>
</dbReference>
<dbReference type="Gene3D" id="1.10.10.10">
    <property type="entry name" value="Winged helix-like DNA-binding domain superfamily/Winged helix DNA-binding domain"/>
    <property type="match status" value="1"/>
</dbReference>
<evidence type="ECO:0000256" key="10">
    <source>
        <dbReference type="ARBA" id="ARBA00023163"/>
    </source>
</evidence>
<feature type="domain" description="HTH dtxR-type" evidence="13">
    <location>
        <begin position="1"/>
        <end position="71"/>
    </location>
</feature>
<dbReference type="InterPro" id="IPR022689">
    <property type="entry name" value="Iron_dep_repressor"/>
</dbReference>
<dbReference type="SUPFAM" id="SSF50037">
    <property type="entry name" value="C-terminal domain of transcriptional repressors"/>
    <property type="match status" value="1"/>
</dbReference>
<keyword evidence="9" id="KW-0010">Activator</keyword>
<sequence>MRRMARPAVTRMVEDYLTLIWKAYEWPGGQPSTTDMAARLGVTPSTVSANLKKLARDGFVHYEPYGVVELTGVGGQVAVEIVRRHRIIETYLMRQLGLGWDQVHDEADRLEHAVSDLVLERMDAALGHPSTDPHGDPIPTADGRVLVDDTTILSDALPGSEATVARVSDRSPDILRYLEERGIVVGAHIRVNRVSKAAAAIGVAVGDASFDMSLTAAQAVRVQVRE</sequence>
<keyword evidence="7" id="KW-0805">Transcription regulation</keyword>
<evidence type="ECO:0000256" key="8">
    <source>
        <dbReference type="ARBA" id="ARBA00023125"/>
    </source>
</evidence>
<dbReference type="FunFam" id="1.10.60.10:FF:000004">
    <property type="entry name" value="DtxR family transcriptional regulator"/>
    <property type="match status" value="1"/>
</dbReference>
<dbReference type="InterPro" id="IPR036421">
    <property type="entry name" value="Fe_dep_repressor_sf"/>
</dbReference>
<dbReference type="InterPro" id="IPR038157">
    <property type="entry name" value="FeoA_core_dom"/>
</dbReference>
<comment type="caution">
    <text evidence="14">The sequence shown here is derived from an EMBL/GenBank/DDBJ whole genome shotgun (WGS) entry which is preliminary data.</text>
</comment>
<comment type="similarity">
    <text evidence="2">Belongs to the DtxR/MntR family.</text>
</comment>
<evidence type="ECO:0000256" key="2">
    <source>
        <dbReference type="ARBA" id="ARBA00007871"/>
    </source>
</evidence>
<dbReference type="AlphaFoldDB" id="A0A967B587"/>
<dbReference type="SMART" id="SM00899">
    <property type="entry name" value="FeoA"/>
    <property type="match status" value="1"/>
</dbReference>
<dbReference type="GO" id="GO:0003700">
    <property type="term" value="F:DNA-binding transcription factor activity"/>
    <property type="evidence" value="ECO:0007669"/>
    <property type="project" value="InterPro"/>
</dbReference>
<keyword evidence="6" id="KW-0408">Iron</keyword>
<proteinExistence type="inferred from homology"/>
<dbReference type="PANTHER" id="PTHR33238">
    <property type="entry name" value="IRON (METAL) DEPENDENT REPRESSOR, DTXR FAMILY"/>
    <property type="match status" value="1"/>
</dbReference>
<evidence type="ECO:0000256" key="4">
    <source>
        <dbReference type="ARBA" id="ARBA00022490"/>
    </source>
</evidence>
<dbReference type="EMBL" id="JAAOIV010000005">
    <property type="protein sequence ID" value="NHN55857.1"/>
    <property type="molecule type" value="Genomic_DNA"/>
</dbReference>
<evidence type="ECO:0000313" key="14">
    <source>
        <dbReference type="EMBL" id="NHN55857.1"/>
    </source>
</evidence>
<dbReference type="Proteomes" id="UP000744769">
    <property type="component" value="Unassembled WGS sequence"/>
</dbReference>
<dbReference type="InterPro" id="IPR036388">
    <property type="entry name" value="WH-like_DNA-bd_sf"/>
</dbReference>
<dbReference type="SMART" id="SM00529">
    <property type="entry name" value="HTH_DTXR"/>
    <property type="match status" value="1"/>
</dbReference>
<evidence type="ECO:0000313" key="15">
    <source>
        <dbReference type="Proteomes" id="UP000744769"/>
    </source>
</evidence>
<keyword evidence="5" id="KW-0678">Repressor</keyword>
<reference evidence="14" key="1">
    <citation type="submission" date="2020-03" db="EMBL/GenBank/DDBJ databases">
        <title>Draft sequencing of Calidifontibacter sp. DB0510.</title>
        <authorList>
            <person name="Kim D.-U."/>
        </authorList>
    </citation>
    <scope>NUCLEOTIDE SEQUENCE</scope>
    <source>
        <strain evidence="14">DB0510</strain>
    </source>
</reference>
<dbReference type="InterPro" id="IPR007167">
    <property type="entry name" value="Fe-transptr_FeoA-like"/>
</dbReference>
<dbReference type="InterPro" id="IPR050536">
    <property type="entry name" value="DtxR_MntR_Metal-Reg"/>
</dbReference>
<dbReference type="GO" id="GO:0003677">
    <property type="term" value="F:DNA binding"/>
    <property type="evidence" value="ECO:0007669"/>
    <property type="project" value="UniProtKB-KW"/>
</dbReference>
<comment type="subunit">
    <text evidence="3">Homodimer.</text>
</comment>
<dbReference type="InterPro" id="IPR008988">
    <property type="entry name" value="Transcriptional_repressor_C"/>
</dbReference>
<dbReference type="GO" id="GO:0046914">
    <property type="term" value="F:transition metal ion binding"/>
    <property type="evidence" value="ECO:0007669"/>
    <property type="project" value="InterPro"/>
</dbReference>
<accession>A0A967B587</accession>
<evidence type="ECO:0000256" key="12">
    <source>
        <dbReference type="ARBA" id="ARBA00032593"/>
    </source>
</evidence>
<evidence type="ECO:0000256" key="6">
    <source>
        <dbReference type="ARBA" id="ARBA00023004"/>
    </source>
</evidence>
<dbReference type="InterPro" id="IPR001367">
    <property type="entry name" value="Fe_dep_repressor"/>
</dbReference>
<dbReference type="SUPFAM" id="SSF46785">
    <property type="entry name" value="Winged helix' DNA-binding domain"/>
    <property type="match status" value="1"/>
</dbReference>
<dbReference type="Pfam" id="PF04023">
    <property type="entry name" value="FeoA"/>
    <property type="match status" value="1"/>
</dbReference>
<evidence type="ECO:0000256" key="5">
    <source>
        <dbReference type="ARBA" id="ARBA00022491"/>
    </source>
</evidence>
<gene>
    <name evidence="14" type="ORF">G9U51_08720</name>
</gene>
<dbReference type="InterPro" id="IPR022687">
    <property type="entry name" value="HTH_DTXR"/>
</dbReference>
<evidence type="ECO:0000256" key="3">
    <source>
        <dbReference type="ARBA" id="ARBA00011738"/>
    </source>
</evidence>
<name>A0A967B587_9MICO</name>
<dbReference type="Pfam" id="PF01325">
    <property type="entry name" value="Fe_dep_repress"/>
    <property type="match status" value="1"/>
</dbReference>
<dbReference type="Gene3D" id="1.10.60.10">
    <property type="entry name" value="Iron dependent repressor, metal binding and dimerisation domain"/>
    <property type="match status" value="1"/>
</dbReference>
<dbReference type="Pfam" id="PF02742">
    <property type="entry name" value="Fe_dep_repr_C"/>
    <property type="match status" value="1"/>
</dbReference>
<dbReference type="SUPFAM" id="SSF47979">
    <property type="entry name" value="Iron-dependent repressor protein, dimerization domain"/>
    <property type="match status" value="1"/>
</dbReference>
<keyword evidence="8" id="KW-0238">DNA-binding</keyword>
<comment type="subcellular location">
    <subcellularLocation>
        <location evidence="1">Cytoplasm</location>
    </subcellularLocation>
</comment>
<keyword evidence="10" id="KW-0804">Transcription</keyword>
<evidence type="ECO:0000256" key="7">
    <source>
        <dbReference type="ARBA" id="ARBA00023015"/>
    </source>
</evidence>